<proteinExistence type="predicted"/>
<evidence type="ECO:0000313" key="2">
    <source>
        <dbReference type="EMBL" id="KAJ8873759.1"/>
    </source>
</evidence>
<name>A0ABQ9GP22_9NEOP</name>
<sequence>MKGGGTGDPRENPSTNGIIWHDSHMRKSGVTRTGIEPGSPWQAKEVRQKDVSNDSRDCVRDEDPRTSINFSRRDRVASPPSCRPLADRE</sequence>
<evidence type="ECO:0000256" key="1">
    <source>
        <dbReference type="SAM" id="MobiDB-lite"/>
    </source>
</evidence>
<gene>
    <name evidence="2" type="ORF">PR048_024593</name>
</gene>
<dbReference type="Proteomes" id="UP001159363">
    <property type="component" value="Chromosome 9"/>
</dbReference>
<comment type="caution">
    <text evidence="2">The sequence shown here is derived from an EMBL/GenBank/DDBJ whole genome shotgun (WGS) entry which is preliminary data.</text>
</comment>
<dbReference type="EMBL" id="JARBHB010000010">
    <property type="protein sequence ID" value="KAJ8873759.1"/>
    <property type="molecule type" value="Genomic_DNA"/>
</dbReference>
<keyword evidence="3" id="KW-1185">Reference proteome</keyword>
<accession>A0ABQ9GP22</accession>
<protein>
    <submittedName>
        <fullName evidence="2">Uncharacterized protein</fullName>
    </submittedName>
</protein>
<organism evidence="2 3">
    <name type="scientific">Dryococelus australis</name>
    <dbReference type="NCBI Taxonomy" id="614101"/>
    <lineage>
        <taxon>Eukaryota</taxon>
        <taxon>Metazoa</taxon>
        <taxon>Ecdysozoa</taxon>
        <taxon>Arthropoda</taxon>
        <taxon>Hexapoda</taxon>
        <taxon>Insecta</taxon>
        <taxon>Pterygota</taxon>
        <taxon>Neoptera</taxon>
        <taxon>Polyneoptera</taxon>
        <taxon>Phasmatodea</taxon>
        <taxon>Verophasmatodea</taxon>
        <taxon>Anareolatae</taxon>
        <taxon>Phasmatidae</taxon>
        <taxon>Eurycanthinae</taxon>
        <taxon>Dryococelus</taxon>
    </lineage>
</organism>
<feature type="compositionally biased region" description="Basic and acidic residues" evidence="1">
    <location>
        <begin position="44"/>
        <end position="76"/>
    </location>
</feature>
<evidence type="ECO:0000313" key="3">
    <source>
        <dbReference type="Proteomes" id="UP001159363"/>
    </source>
</evidence>
<reference evidence="2 3" key="1">
    <citation type="submission" date="2023-02" db="EMBL/GenBank/DDBJ databases">
        <title>LHISI_Scaffold_Assembly.</title>
        <authorList>
            <person name="Stuart O.P."/>
            <person name="Cleave R."/>
            <person name="Magrath M.J.L."/>
            <person name="Mikheyev A.S."/>
        </authorList>
    </citation>
    <scope>NUCLEOTIDE SEQUENCE [LARGE SCALE GENOMIC DNA]</scope>
    <source>
        <strain evidence="2">Daus_M_001</strain>
        <tissue evidence="2">Leg muscle</tissue>
    </source>
</reference>
<feature type="region of interest" description="Disordered" evidence="1">
    <location>
        <begin position="1"/>
        <end position="89"/>
    </location>
</feature>